<dbReference type="InterPro" id="IPR013783">
    <property type="entry name" value="Ig-like_fold"/>
</dbReference>
<keyword evidence="6" id="KW-0136">Cellulose degradation</keyword>
<evidence type="ECO:0000313" key="17">
    <source>
        <dbReference type="EMBL" id="THW33522.1"/>
    </source>
</evidence>
<evidence type="ECO:0000256" key="5">
    <source>
        <dbReference type="ARBA" id="ARBA00022801"/>
    </source>
</evidence>
<dbReference type="Pfam" id="PF01915">
    <property type="entry name" value="Glyco_hydro_3_C"/>
    <property type="match status" value="1"/>
</dbReference>
<evidence type="ECO:0000256" key="2">
    <source>
        <dbReference type="ARBA" id="ARBA00004987"/>
    </source>
</evidence>
<feature type="compositionally biased region" description="Polar residues" evidence="15">
    <location>
        <begin position="1"/>
        <end position="11"/>
    </location>
</feature>
<keyword evidence="8" id="KW-0119">Carbohydrate metabolism</keyword>
<dbReference type="FunFam" id="2.60.40.10:FF:000495">
    <property type="entry name" value="Periplasmic beta-glucosidase"/>
    <property type="match status" value="1"/>
</dbReference>
<dbReference type="AlphaFoldDB" id="A0AB74IJX4"/>
<dbReference type="SMART" id="SM01217">
    <property type="entry name" value="Fn3_like"/>
    <property type="match status" value="1"/>
</dbReference>
<dbReference type="Pfam" id="PF14310">
    <property type="entry name" value="Fn3-like"/>
    <property type="match status" value="1"/>
</dbReference>
<keyword evidence="9" id="KW-0326">Glycosidase</keyword>
<dbReference type="InterPro" id="IPR026891">
    <property type="entry name" value="Fn3-like"/>
</dbReference>
<dbReference type="Proteomes" id="UP000309076">
    <property type="component" value="Unassembled WGS sequence"/>
</dbReference>
<comment type="caution">
    <text evidence="17">The sequence shown here is derived from an EMBL/GenBank/DDBJ whole genome shotgun (WGS) entry which is preliminary data.</text>
</comment>
<feature type="region of interest" description="Disordered" evidence="15">
    <location>
        <begin position="1"/>
        <end position="30"/>
    </location>
</feature>
<organism evidence="17 18">
    <name type="scientific">Aureobasidium pullulans</name>
    <name type="common">Black yeast</name>
    <name type="synonym">Pullularia pullulans</name>
    <dbReference type="NCBI Taxonomy" id="5580"/>
    <lineage>
        <taxon>Eukaryota</taxon>
        <taxon>Fungi</taxon>
        <taxon>Dikarya</taxon>
        <taxon>Ascomycota</taxon>
        <taxon>Pezizomycotina</taxon>
        <taxon>Dothideomycetes</taxon>
        <taxon>Dothideomycetidae</taxon>
        <taxon>Dothideales</taxon>
        <taxon>Saccotheciaceae</taxon>
        <taxon>Aureobasidium</taxon>
    </lineage>
</organism>
<dbReference type="Gene3D" id="2.60.120.260">
    <property type="entry name" value="Galactose-binding domain-like"/>
    <property type="match status" value="1"/>
</dbReference>
<evidence type="ECO:0000256" key="6">
    <source>
        <dbReference type="ARBA" id="ARBA00023001"/>
    </source>
</evidence>
<evidence type="ECO:0000259" key="16">
    <source>
        <dbReference type="PROSITE" id="PS51820"/>
    </source>
</evidence>
<evidence type="ECO:0000256" key="15">
    <source>
        <dbReference type="SAM" id="MobiDB-lite"/>
    </source>
</evidence>
<gene>
    <name evidence="17" type="ORF">D6D21_09966</name>
</gene>
<dbReference type="GO" id="GO:0030245">
    <property type="term" value="P:cellulose catabolic process"/>
    <property type="evidence" value="ECO:0007669"/>
    <property type="project" value="UniProtKB-KW"/>
</dbReference>
<dbReference type="SUPFAM" id="SSF51445">
    <property type="entry name" value="(Trans)glycosidases"/>
    <property type="match status" value="1"/>
</dbReference>
<evidence type="ECO:0000256" key="11">
    <source>
        <dbReference type="ARBA" id="ARBA00039569"/>
    </source>
</evidence>
<comment type="pathway">
    <text evidence="2">Glycan metabolism; cellulose degradation.</text>
</comment>
<dbReference type="GO" id="GO:0008422">
    <property type="term" value="F:beta-glucosidase activity"/>
    <property type="evidence" value="ECO:0007669"/>
    <property type="project" value="UniProtKB-EC"/>
</dbReference>
<dbReference type="SMART" id="SM00758">
    <property type="entry name" value="PA14"/>
    <property type="match status" value="1"/>
</dbReference>
<evidence type="ECO:0000256" key="8">
    <source>
        <dbReference type="ARBA" id="ARBA00023277"/>
    </source>
</evidence>
<dbReference type="InterPro" id="IPR017853">
    <property type="entry name" value="GH"/>
</dbReference>
<dbReference type="Gene3D" id="3.20.20.300">
    <property type="entry name" value="Glycoside hydrolase, family 3, N-terminal domain"/>
    <property type="match status" value="1"/>
</dbReference>
<dbReference type="PANTHER" id="PTHR42715:SF27">
    <property type="entry name" value="BETA-GLUCOSIDASE-RELATED"/>
    <property type="match status" value="1"/>
</dbReference>
<evidence type="ECO:0000256" key="7">
    <source>
        <dbReference type="ARBA" id="ARBA00023180"/>
    </source>
</evidence>
<dbReference type="Pfam" id="PF07691">
    <property type="entry name" value="PA14"/>
    <property type="match status" value="1"/>
</dbReference>
<evidence type="ECO:0000256" key="9">
    <source>
        <dbReference type="ARBA" id="ARBA00023295"/>
    </source>
</evidence>
<dbReference type="InterPro" id="IPR036881">
    <property type="entry name" value="Glyco_hydro_3_C_sf"/>
</dbReference>
<evidence type="ECO:0000256" key="3">
    <source>
        <dbReference type="ARBA" id="ARBA00005336"/>
    </source>
</evidence>
<evidence type="ECO:0000256" key="10">
    <source>
        <dbReference type="ARBA" id="ARBA00023326"/>
    </source>
</evidence>
<dbReference type="FunFam" id="3.20.20.300:FF:000006">
    <property type="entry name" value="Beta-glucosidase H"/>
    <property type="match status" value="1"/>
</dbReference>
<name>A0AB74IJX4_AURPU</name>
<reference evidence="17 18" key="1">
    <citation type="submission" date="2018-10" db="EMBL/GenBank/DDBJ databases">
        <title>Fifty Aureobasidium pullulans genomes reveal a recombining polyextremotolerant generalist.</title>
        <authorList>
            <person name="Gostincar C."/>
            <person name="Turk M."/>
            <person name="Zajc J."/>
            <person name="Gunde-Cimerman N."/>
        </authorList>
    </citation>
    <scope>NUCLEOTIDE SEQUENCE [LARGE SCALE GENOMIC DNA]</scope>
    <source>
        <strain evidence="17 18">EXF-10796</strain>
    </source>
</reference>
<dbReference type="InterPro" id="IPR001764">
    <property type="entry name" value="Glyco_hydro_3_N"/>
</dbReference>
<comment type="catalytic activity">
    <reaction evidence="1">
        <text>Hydrolysis of terminal, non-reducing beta-D-glucosyl residues with release of beta-D-glucose.</text>
        <dbReference type="EC" id="3.2.1.21"/>
    </reaction>
</comment>
<dbReference type="InterPro" id="IPR002772">
    <property type="entry name" value="Glyco_hydro_3_C"/>
</dbReference>
<dbReference type="PANTHER" id="PTHR42715">
    <property type="entry name" value="BETA-GLUCOSIDASE"/>
    <property type="match status" value="1"/>
</dbReference>
<evidence type="ECO:0000256" key="1">
    <source>
        <dbReference type="ARBA" id="ARBA00000448"/>
    </source>
</evidence>
<evidence type="ECO:0000256" key="14">
    <source>
        <dbReference type="ARBA" id="ARBA00041809"/>
    </source>
</evidence>
<dbReference type="InterPro" id="IPR037524">
    <property type="entry name" value="PA14/GLEYA"/>
</dbReference>
<dbReference type="EMBL" id="QZAM01000362">
    <property type="protein sequence ID" value="THW33522.1"/>
    <property type="molecule type" value="Genomic_DNA"/>
</dbReference>
<feature type="domain" description="PA14" evidence="16">
    <location>
        <begin position="437"/>
        <end position="597"/>
    </location>
</feature>
<feature type="compositionally biased region" description="Low complexity" evidence="15">
    <location>
        <begin position="16"/>
        <end position="30"/>
    </location>
</feature>
<comment type="similarity">
    <text evidence="3">Belongs to the glycosyl hydrolase 3 family.</text>
</comment>
<dbReference type="PROSITE" id="PS51820">
    <property type="entry name" value="PA14"/>
    <property type="match status" value="1"/>
</dbReference>
<keyword evidence="5" id="KW-0378">Hydrolase</keyword>
<accession>A0AB74IJX4</accession>
<evidence type="ECO:0000256" key="12">
    <source>
        <dbReference type="ARBA" id="ARBA00041279"/>
    </source>
</evidence>
<evidence type="ECO:0000313" key="18">
    <source>
        <dbReference type="Proteomes" id="UP000309076"/>
    </source>
</evidence>
<dbReference type="Gene3D" id="3.40.50.1700">
    <property type="entry name" value="Glycoside hydrolase family 3 C-terminal domain"/>
    <property type="match status" value="1"/>
</dbReference>
<protein>
    <recommendedName>
        <fullName evidence="11">Probable beta-glucosidase I</fullName>
        <ecNumber evidence="4">3.2.1.21</ecNumber>
    </recommendedName>
    <alternativeName>
        <fullName evidence="12">Beta-D-glucoside glucohydrolase I</fullName>
    </alternativeName>
    <alternativeName>
        <fullName evidence="13">Cellobiase I</fullName>
    </alternativeName>
    <alternativeName>
        <fullName evidence="14">Gentiobiase I</fullName>
    </alternativeName>
</protein>
<evidence type="ECO:0000256" key="13">
    <source>
        <dbReference type="ARBA" id="ARBA00041603"/>
    </source>
</evidence>
<keyword evidence="10" id="KW-0624">Polysaccharide degradation</keyword>
<proteinExistence type="inferred from homology"/>
<dbReference type="PRINTS" id="PR00133">
    <property type="entry name" value="GLHYDRLASE3"/>
</dbReference>
<dbReference type="InterPro" id="IPR011658">
    <property type="entry name" value="PA14_dom"/>
</dbReference>
<dbReference type="Gene3D" id="2.60.40.10">
    <property type="entry name" value="Immunoglobulins"/>
    <property type="match status" value="1"/>
</dbReference>
<sequence>MGISTAQSTRENGLPQHTATKQQQQQQPQQLDTEQLLTQLTLEEKVSLTAVGMVVKPGAITDTFLGKDFWHTVPVPRLNIPSIRLSDGPNGVRGTRFFDAVPSTCLPCGTGLGATFDKDLLKRVGGLLADECRAKGAHMLLGPTINIPRAPLGGRGFESYSEDPYLAGILAGYYYQGVQDKGIVACLKHFACNDQEDQRMAFNAIVTERALREIYLAPFQIALKHCQAGAIMTAYNKINGTHAAENEHILKDILRGEWKWDGLVTSDWFGTYSTTGAIKAGLDLEMPGPSRWRGEALMHAVTANKVKKSELNDRVRAVLRLVNSGLRTGIPENAPELELDRPEDRALARQVAAQSQVLLKNEGNILPFDKDKRIAVIGPNSKIATISGGGSASLTPYYTVTPFEGVSAKASAGIDWAQGVYSHQMLPTIGSHLQTHDGREGFTIKLYNDPPEASHRELLEERTLTDSNVLFAGFDRQDLSYIWHVDAEGIFTAPESGLYDFGLCVYGTARLYIDDELIVDNVENQRSGPSFIGCGTVEETGTKELVAGQQYKIFLRWASANSSTRVKPDGVVLFGHGGFRIAGCKRLDFDVSIMEAADLARSVDQVVLFTGLSGEWESEGQDRPHMNLPPSNDDLISAVLDANPNTVIVVQSGTPVAMPWADKAKAIVQAWFGGNETGNGIADVLYGDVNPSGKLPLTMPRRIQDNPAYSNYRCEGGRTLYGEDIYVGYRWYENIETAPLFPFGHGLSYTTFEMTDLELRQGGSNNLTVSCQVENNGGRAGAQVVQVYVAAPKSQYVGRPVKELKGFTKVFLEAGETDKVEIDLDLVQATSYWDEIEDKWCSEAGTYKIMVGDSSAATKFLTKEATVEKTTWWSGL</sequence>
<dbReference type="InterPro" id="IPR050288">
    <property type="entry name" value="Cellulose_deg_GH3"/>
</dbReference>
<dbReference type="SUPFAM" id="SSF52279">
    <property type="entry name" value="Beta-D-glucan exohydrolase, C-terminal domain"/>
    <property type="match status" value="1"/>
</dbReference>
<evidence type="ECO:0000256" key="4">
    <source>
        <dbReference type="ARBA" id="ARBA00012744"/>
    </source>
</evidence>
<dbReference type="InterPro" id="IPR036962">
    <property type="entry name" value="Glyco_hydro_3_N_sf"/>
</dbReference>
<dbReference type="Pfam" id="PF00933">
    <property type="entry name" value="Glyco_hydro_3"/>
    <property type="match status" value="1"/>
</dbReference>
<dbReference type="EC" id="3.2.1.21" evidence="4"/>
<keyword evidence="7" id="KW-0325">Glycoprotein</keyword>